<evidence type="ECO:0000313" key="2">
    <source>
        <dbReference type="Proteomes" id="UP001151002"/>
    </source>
</evidence>
<sequence>MIERLTDRWRREVAEQAQQVAAGTLAREHAYAAMAWPPEFIDAVDARLTAYEREVAQLGPAPTDQAVWRAVERVVLTLNDVQTGIDTMTREELCEYIDDVVTAAGVDVDAVTERRDLDRSQLTDEWRDF</sequence>
<dbReference type="Proteomes" id="UP001151002">
    <property type="component" value="Unassembled WGS sequence"/>
</dbReference>
<keyword evidence="2" id="KW-1185">Reference proteome</keyword>
<proteinExistence type="predicted"/>
<name>A0ABT4AR08_9ACTN</name>
<dbReference type="RefSeq" id="WP_267560439.1">
    <property type="nucleotide sequence ID" value="NZ_JAPNTZ010000001.1"/>
</dbReference>
<reference evidence="1" key="1">
    <citation type="submission" date="2022-11" db="EMBL/GenBank/DDBJ databases">
        <authorList>
            <person name="Somphong A."/>
            <person name="Phongsopitanun W."/>
        </authorList>
    </citation>
    <scope>NUCLEOTIDE SEQUENCE</scope>
    <source>
        <strain evidence="1">Pm04-4</strain>
    </source>
</reference>
<comment type="caution">
    <text evidence="1">The sequence shown here is derived from an EMBL/GenBank/DDBJ whole genome shotgun (WGS) entry which is preliminary data.</text>
</comment>
<accession>A0ABT4AR08</accession>
<gene>
    <name evidence="1" type="ORF">OWR29_01585</name>
</gene>
<dbReference type="EMBL" id="JAPNTZ010000001">
    <property type="protein sequence ID" value="MCY1136673.1"/>
    <property type="molecule type" value="Genomic_DNA"/>
</dbReference>
<protein>
    <submittedName>
        <fullName evidence="1">Uncharacterized protein</fullName>
    </submittedName>
</protein>
<evidence type="ECO:0000313" key="1">
    <source>
        <dbReference type="EMBL" id="MCY1136673.1"/>
    </source>
</evidence>
<organism evidence="1 2">
    <name type="scientific">Paractinoplanes pyxinae</name>
    <dbReference type="NCBI Taxonomy" id="2997416"/>
    <lineage>
        <taxon>Bacteria</taxon>
        <taxon>Bacillati</taxon>
        <taxon>Actinomycetota</taxon>
        <taxon>Actinomycetes</taxon>
        <taxon>Micromonosporales</taxon>
        <taxon>Micromonosporaceae</taxon>
        <taxon>Paractinoplanes</taxon>
    </lineage>
</organism>